<sequence length="40" mass="4683">MVYLVTLREEATAQLAELNPSTPLPDLHRRFTDWVRVRST</sequence>
<protein>
    <submittedName>
        <fullName evidence="1">Flavin reductase domain-containing protein</fullName>
    </submittedName>
</protein>
<accession>A0A097CRL5</accession>
<dbReference type="AlphaFoldDB" id="A0A097CRL5"/>
<reference evidence="1" key="1">
    <citation type="journal article" date="2016" name="Appl. Microbiol. Biotechnol.">
        <title>Anti-MRSA and anti-TB metabolites from marine-derived Verrucosispora sp. MS100047.</title>
        <authorList>
            <person name="Huang P."/>
            <person name="Xie F."/>
            <person name="Ren B."/>
            <person name="Wang Q."/>
            <person name="Wang J."/>
            <person name="Wang Q."/>
            <person name="Abdel-Mageed W.M."/>
            <person name="Liu M."/>
            <person name="Han J."/>
            <person name="Oyeleye A."/>
            <person name="Shen J."/>
            <person name="Song F."/>
            <person name="Dai H."/>
            <person name="Liu X."/>
            <person name="Zhang L."/>
        </authorList>
    </citation>
    <scope>NUCLEOTIDE SEQUENCE</scope>
    <source>
        <strain evidence="1">MS100047</strain>
    </source>
</reference>
<evidence type="ECO:0000313" key="1">
    <source>
        <dbReference type="EMBL" id="AIS85275.1"/>
    </source>
</evidence>
<gene>
    <name evidence="1" type="ORF">VASRM7_36</name>
</gene>
<proteinExistence type="predicted"/>
<organism evidence="1">
    <name type="scientific">Verrucosispora sp. MS100047</name>
    <dbReference type="NCBI Taxonomy" id="1410949"/>
    <lineage>
        <taxon>Bacteria</taxon>
        <taxon>Bacillati</taxon>
        <taxon>Actinomycetota</taxon>
        <taxon>Actinomycetes</taxon>
        <taxon>Micromonosporales</taxon>
        <taxon>Micromonosporaceae</taxon>
        <taxon>Micromonospora</taxon>
    </lineage>
</organism>
<name>A0A097CRL5_9ACTN</name>
<dbReference type="EMBL" id="KF826617">
    <property type="protein sequence ID" value="AIS85275.1"/>
    <property type="molecule type" value="Genomic_DNA"/>
</dbReference>